<sequence>MHYNALFITSCAQNEISCTVIFLGEKCTNNSQGIDIKKKSNLTRQKFTDLVNSETFSQPSILNFFKNLARTHGRK</sequence>
<reference evidence="1" key="1">
    <citation type="submission" date="2020-01" db="EMBL/GenBank/DDBJ databases">
        <authorList>
            <person name="Qin S."/>
        </authorList>
    </citation>
    <scope>NUCLEOTIDE SEQUENCE</scope>
    <source>
        <strain evidence="1">CVir17-16-YZ6g</strain>
        <plasmid evidence="1">p17-15-vir-like</plasmid>
    </source>
</reference>
<organism evidence="1">
    <name type="scientific">Klebsiella pneumoniae</name>
    <dbReference type="NCBI Taxonomy" id="573"/>
    <lineage>
        <taxon>Bacteria</taxon>
        <taxon>Pseudomonadati</taxon>
        <taxon>Pseudomonadota</taxon>
        <taxon>Gammaproteobacteria</taxon>
        <taxon>Enterobacterales</taxon>
        <taxon>Enterobacteriaceae</taxon>
        <taxon>Klebsiella/Raoultella group</taxon>
        <taxon>Klebsiella</taxon>
        <taxon>Klebsiella pneumoniae complex</taxon>
    </lineage>
</organism>
<accession>A0A8B0SRN9</accession>
<keyword evidence="1" id="KW-0614">Plasmid</keyword>
<dbReference type="AlphaFoldDB" id="A0A8B0SRN9"/>
<dbReference type="EMBL" id="MN956836">
    <property type="protein sequence ID" value="QTX13925.1"/>
    <property type="molecule type" value="Genomic_DNA"/>
</dbReference>
<name>A0A8B0SRN9_KLEPN</name>
<protein>
    <submittedName>
        <fullName evidence="1">Uncharacterized protein</fullName>
    </submittedName>
</protein>
<proteinExistence type="predicted"/>
<geneLocation type="plasmid" evidence="1">
    <name>p17-15-vir-like</name>
</geneLocation>
<evidence type="ECO:0000313" key="1">
    <source>
        <dbReference type="EMBL" id="QTX13925.1"/>
    </source>
</evidence>